<keyword evidence="12" id="KW-1185">Reference proteome</keyword>
<feature type="region of interest" description="Disordered" evidence="11">
    <location>
        <begin position="1"/>
        <end position="35"/>
    </location>
</feature>
<dbReference type="GO" id="GO:0004984">
    <property type="term" value="F:olfactory receptor activity"/>
    <property type="evidence" value="ECO:0007669"/>
    <property type="project" value="InterPro"/>
</dbReference>
<dbReference type="RefSeq" id="XP_052125085.1">
    <property type="nucleotide sequence ID" value="XM_052269125.1"/>
</dbReference>
<keyword evidence="8 10" id="KW-0675">Receptor</keyword>
<evidence type="ECO:0000313" key="13">
    <source>
        <dbReference type="RefSeq" id="XP_052125085.1"/>
    </source>
</evidence>
<sequence>MVVTDLHDSQGCSGPIRSPHRVARNQKSSDGTTPNAMDKYLTEWLVHMGDRLEGTQRPTAKILQLLRESWIGGLLSLSLLMVSVAETLSPSEQPFIRRLSVRNAFPCCSSISAFIILTKRKDTILAAVRHARDAARVLCTPGETQTALTANVRWSRFLLWRLFPLYGVAVYVMVQVAMFYDTSSVNAWLRKYSEVEAFGLLKTPFEVASLACCMTSLYTVLFAELAIHNTTATLMEQLGRRLAYYRGCENTSRSVRLHVSLLAACRHANAMFGLFLPLYLLGHFALSMLSTVVAVRSSASGEVDLHALSCLPYLLVFFVPMCIAGQRVHDASYGLKDKAYAGPWLEENVQARRSRLLVMASCSRPANFTVPGVGTLDLPTCRKGFRLWFQFVQVLINLQ</sequence>
<feature type="transmembrane region" description="Helical" evidence="10">
    <location>
        <begin position="305"/>
        <end position="324"/>
    </location>
</feature>
<comment type="subcellular location">
    <subcellularLocation>
        <location evidence="1 10">Cell membrane</location>
        <topology evidence="1 10">Multi-pass membrane protein</topology>
    </subcellularLocation>
</comment>
<keyword evidence="2" id="KW-1003">Cell membrane</keyword>
<evidence type="ECO:0000256" key="4">
    <source>
        <dbReference type="ARBA" id="ARBA00022692"/>
    </source>
</evidence>
<dbReference type="GO" id="GO:0005549">
    <property type="term" value="F:odorant binding"/>
    <property type="evidence" value="ECO:0007669"/>
    <property type="project" value="InterPro"/>
</dbReference>
<evidence type="ECO:0000313" key="12">
    <source>
        <dbReference type="Proteomes" id="UP000504606"/>
    </source>
</evidence>
<evidence type="ECO:0000256" key="3">
    <source>
        <dbReference type="ARBA" id="ARBA00022606"/>
    </source>
</evidence>
<dbReference type="Pfam" id="PF02949">
    <property type="entry name" value="7tm_6"/>
    <property type="match status" value="1"/>
</dbReference>
<dbReference type="KEGG" id="foc:127749727"/>
<gene>
    <name evidence="13" type="primary">LOC127749727</name>
</gene>
<dbReference type="AlphaFoldDB" id="A0A9C6TZ52"/>
<dbReference type="InterPro" id="IPR004117">
    <property type="entry name" value="7tm6_olfct_rcpt"/>
</dbReference>
<evidence type="ECO:0000256" key="8">
    <source>
        <dbReference type="ARBA" id="ARBA00023170"/>
    </source>
</evidence>
<dbReference type="GO" id="GO:0007165">
    <property type="term" value="P:signal transduction"/>
    <property type="evidence" value="ECO:0007669"/>
    <property type="project" value="UniProtKB-KW"/>
</dbReference>
<evidence type="ECO:0000256" key="2">
    <source>
        <dbReference type="ARBA" id="ARBA00022475"/>
    </source>
</evidence>
<name>A0A9C6TZ52_FRAOC</name>
<keyword evidence="5 10" id="KW-0552">Olfaction</keyword>
<keyword evidence="3 10" id="KW-0716">Sensory transduction</keyword>
<evidence type="ECO:0000256" key="5">
    <source>
        <dbReference type="ARBA" id="ARBA00022725"/>
    </source>
</evidence>
<keyword evidence="6 10" id="KW-1133">Transmembrane helix</keyword>
<keyword evidence="9 10" id="KW-0807">Transducer</keyword>
<feature type="transmembrane region" description="Helical" evidence="10">
    <location>
        <begin position="207"/>
        <end position="227"/>
    </location>
</feature>
<feature type="transmembrane region" description="Helical" evidence="10">
    <location>
        <begin position="158"/>
        <end position="180"/>
    </location>
</feature>
<feature type="compositionally biased region" description="Polar residues" evidence="11">
    <location>
        <begin position="25"/>
        <end position="35"/>
    </location>
</feature>
<feature type="transmembrane region" description="Helical" evidence="10">
    <location>
        <begin position="270"/>
        <end position="293"/>
    </location>
</feature>
<evidence type="ECO:0000256" key="6">
    <source>
        <dbReference type="ARBA" id="ARBA00022989"/>
    </source>
</evidence>
<comment type="caution">
    <text evidence="10">Lacks conserved residue(s) required for the propagation of feature annotation.</text>
</comment>
<evidence type="ECO:0000256" key="10">
    <source>
        <dbReference type="RuleBase" id="RU351113"/>
    </source>
</evidence>
<dbReference type="OrthoDB" id="10504701at2759"/>
<accession>A0A9C6TZ52</accession>
<evidence type="ECO:0000256" key="9">
    <source>
        <dbReference type="ARBA" id="ARBA00023224"/>
    </source>
</evidence>
<comment type="similarity">
    <text evidence="10">Belongs to the insect chemoreceptor superfamily. Heteromeric odorant receptor channel (TC 1.A.69) family.</text>
</comment>
<evidence type="ECO:0000256" key="7">
    <source>
        <dbReference type="ARBA" id="ARBA00023136"/>
    </source>
</evidence>
<evidence type="ECO:0000256" key="1">
    <source>
        <dbReference type="ARBA" id="ARBA00004651"/>
    </source>
</evidence>
<dbReference type="PANTHER" id="PTHR21137:SF35">
    <property type="entry name" value="ODORANT RECEPTOR 19A-RELATED"/>
    <property type="match status" value="1"/>
</dbReference>
<proteinExistence type="inferred from homology"/>
<dbReference type="Proteomes" id="UP000504606">
    <property type="component" value="Unplaced"/>
</dbReference>
<dbReference type="GeneID" id="127749727"/>
<reference evidence="13" key="1">
    <citation type="submission" date="2025-08" db="UniProtKB">
        <authorList>
            <consortium name="RefSeq"/>
        </authorList>
    </citation>
    <scope>IDENTIFICATION</scope>
    <source>
        <tissue evidence="13">Whole organism</tissue>
    </source>
</reference>
<dbReference type="PANTHER" id="PTHR21137">
    <property type="entry name" value="ODORANT RECEPTOR"/>
    <property type="match status" value="1"/>
</dbReference>
<evidence type="ECO:0000256" key="11">
    <source>
        <dbReference type="SAM" id="MobiDB-lite"/>
    </source>
</evidence>
<dbReference type="GO" id="GO:0005886">
    <property type="term" value="C:plasma membrane"/>
    <property type="evidence" value="ECO:0007669"/>
    <property type="project" value="UniProtKB-SubCell"/>
</dbReference>
<protein>
    <recommendedName>
        <fullName evidence="10">Odorant receptor</fullName>
    </recommendedName>
</protein>
<keyword evidence="7 10" id="KW-0472">Membrane</keyword>
<keyword evidence="4 10" id="KW-0812">Transmembrane</keyword>
<organism evidence="12 13">
    <name type="scientific">Frankliniella occidentalis</name>
    <name type="common">Western flower thrips</name>
    <name type="synonym">Euthrips occidentalis</name>
    <dbReference type="NCBI Taxonomy" id="133901"/>
    <lineage>
        <taxon>Eukaryota</taxon>
        <taxon>Metazoa</taxon>
        <taxon>Ecdysozoa</taxon>
        <taxon>Arthropoda</taxon>
        <taxon>Hexapoda</taxon>
        <taxon>Insecta</taxon>
        <taxon>Pterygota</taxon>
        <taxon>Neoptera</taxon>
        <taxon>Paraneoptera</taxon>
        <taxon>Thysanoptera</taxon>
        <taxon>Terebrantia</taxon>
        <taxon>Thripoidea</taxon>
        <taxon>Thripidae</taxon>
        <taxon>Frankliniella</taxon>
    </lineage>
</organism>